<protein>
    <recommendedName>
        <fullName evidence="3">DUF2971 domain-containing protein</fullName>
    </recommendedName>
</protein>
<dbReference type="EMBL" id="BMLX01000005">
    <property type="protein sequence ID" value="GGP23291.1"/>
    <property type="molecule type" value="Genomic_DNA"/>
</dbReference>
<dbReference type="RefSeq" id="WP_188705585.1">
    <property type="nucleotide sequence ID" value="NZ_BMLX01000005.1"/>
</dbReference>
<accession>A0ABQ2PD21</accession>
<evidence type="ECO:0000313" key="1">
    <source>
        <dbReference type="EMBL" id="GGP23291.1"/>
    </source>
</evidence>
<gene>
    <name evidence="1" type="ORF">GCM10010970_32910</name>
</gene>
<keyword evidence="2" id="KW-1185">Reference proteome</keyword>
<organism evidence="1 2">
    <name type="scientific">Silvimonas iriomotensis</name>
    <dbReference type="NCBI Taxonomy" id="449662"/>
    <lineage>
        <taxon>Bacteria</taxon>
        <taxon>Pseudomonadati</taxon>
        <taxon>Pseudomonadota</taxon>
        <taxon>Betaproteobacteria</taxon>
        <taxon>Neisseriales</taxon>
        <taxon>Chitinibacteraceae</taxon>
        <taxon>Silvimonas</taxon>
    </lineage>
</organism>
<evidence type="ECO:0008006" key="3">
    <source>
        <dbReference type="Google" id="ProtNLM"/>
    </source>
</evidence>
<dbReference type="Proteomes" id="UP000637267">
    <property type="component" value="Unassembled WGS sequence"/>
</dbReference>
<sequence length="279" mass="30313">MIRPITHYTDLHGFNGIISNNKIWASNTAYLNDTKELVHGIDILGEAYDRLTWTSEDAPLVNCLQNAIAQARDGGLPTTYVACFAKNPDSLTHWRGYCTGQGISITFDGDLLASNAGFPYAAGGGAAWLQEVIYADEGALGTKIEELVRMLVSRLREAVIHLGGSVESGDLPIARDFVSLALPRIKHGGFRDEDEVRMIVQPSNPNAITGYRVKGNTLVPYLALPDLLVYGNVAPLPITSVTVGPGPDQKRTALSIQGFLKWKHFDHVTVNLSEVPFVA</sequence>
<evidence type="ECO:0000313" key="2">
    <source>
        <dbReference type="Proteomes" id="UP000637267"/>
    </source>
</evidence>
<name>A0ABQ2PD21_9NEIS</name>
<reference evidence="2" key="1">
    <citation type="journal article" date="2019" name="Int. J. Syst. Evol. Microbiol.">
        <title>The Global Catalogue of Microorganisms (GCM) 10K type strain sequencing project: providing services to taxonomists for standard genome sequencing and annotation.</title>
        <authorList>
            <consortium name="The Broad Institute Genomics Platform"/>
            <consortium name="The Broad Institute Genome Sequencing Center for Infectious Disease"/>
            <person name="Wu L."/>
            <person name="Ma J."/>
        </authorList>
    </citation>
    <scope>NUCLEOTIDE SEQUENCE [LARGE SCALE GENOMIC DNA]</scope>
    <source>
        <strain evidence="2">CGMCC 1.8859</strain>
    </source>
</reference>
<comment type="caution">
    <text evidence="1">The sequence shown here is derived from an EMBL/GenBank/DDBJ whole genome shotgun (WGS) entry which is preliminary data.</text>
</comment>
<proteinExistence type="predicted"/>